<feature type="compositionally biased region" description="Low complexity" evidence="2">
    <location>
        <begin position="23"/>
        <end position="48"/>
    </location>
</feature>
<name>A0A844BFK2_9LACT</name>
<dbReference type="InterPro" id="IPR011053">
    <property type="entry name" value="Single_hybrid_motif"/>
</dbReference>
<dbReference type="PANTHER" id="PTHR45266:SF3">
    <property type="entry name" value="OXALOACETATE DECARBOXYLASE ALPHA CHAIN"/>
    <property type="match status" value="1"/>
</dbReference>
<dbReference type="Pfam" id="PF00364">
    <property type="entry name" value="Biotin_lipoyl"/>
    <property type="match status" value="1"/>
</dbReference>
<dbReference type="InterPro" id="IPR050709">
    <property type="entry name" value="Biotin_Carboxyl_Carrier/Decarb"/>
</dbReference>
<dbReference type="PROSITE" id="PS50968">
    <property type="entry name" value="BIOTINYL_LIPOYL"/>
    <property type="match status" value="1"/>
</dbReference>
<organism evidence="4 5">
    <name type="scientific">Fundicoccus ignavus</name>
    <dbReference type="NCBI Taxonomy" id="2664442"/>
    <lineage>
        <taxon>Bacteria</taxon>
        <taxon>Bacillati</taxon>
        <taxon>Bacillota</taxon>
        <taxon>Bacilli</taxon>
        <taxon>Lactobacillales</taxon>
        <taxon>Aerococcaceae</taxon>
        <taxon>Fundicoccus</taxon>
    </lineage>
</organism>
<evidence type="ECO:0000256" key="1">
    <source>
        <dbReference type="ARBA" id="ARBA00023267"/>
    </source>
</evidence>
<keyword evidence="1" id="KW-0092">Biotin</keyword>
<sequence>MKKYEIEINNEVYRVTVKELPADTDMTTPAPAPAQATEQATPAAKPTPVTQPAQATSASGTEVKAPMSGTIYKVVVSPGQAVSKGDVLIILEAMKMENEIVAPRDGVVGEIHVSPNESVQSDQLLLTI</sequence>
<dbReference type="PANTHER" id="PTHR45266">
    <property type="entry name" value="OXALOACETATE DECARBOXYLASE ALPHA CHAIN"/>
    <property type="match status" value="1"/>
</dbReference>
<dbReference type="RefSeq" id="WP_153861234.1">
    <property type="nucleotide sequence ID" value="NZ_WJQR01000002.1"/>
</dbReference>
<comment type="caution">
    <text evidence="4">The sequence shown here is derived from an EMBL/GenBank/DDBJ whole genome shotgun (WGS) entry which is preliminary data.</text>
</comment>
<accession>A0A844BFK2</accession>
<dbReference type="EMBL" id="WJQR01000002">
    <property type="protein sequence ID" value="MRI80740.1"/>
    <property type="molecule type" value="Genomic_DNA"/>
</dbReference>
<evidence type="ECO:0000313" key="4">
    <source>
        <dbReference type="EMBL" id="MRI80740.1"/>
    </source>
</evidence>
<protein>
    <submittedName>
        <fullName evidence="4">Biotin/lipoyl-binding protein</fullName>
    </submittedName>
</protein>
<dbReference type="Proteomes" id="UP000469870">
    <property type="component" value="Unassembled WGS sequence"/>
</dbReference>
<dbReference type="SUPFAM" id="SSF51230">
    <property type="entry name" value="Single hybrid motif"/>
    <property type="match status" value="1"/>
</dbReference>
<evidence type="ECO:0000256" key="2">
    <source>
        <dbReference type="SAM" id="MobiDB-lite"/>
    </source>
</evidence>
<gene>
    <name evidence="4" type="ORF">GIY11_01670</name>
</gene>
<proteinExistence type="predicted"/>
<dbReference type="InterPro" id="IPR000089">
    <property type="entry name" value="Biotin_lipoyl"/>
</dbReference>
<feature type="domain" description="Lipoyl-binding" evidence="3">
    <location>
        <begin position="52"/>
        <end position="128"/>
    </location>
</feature>
<evidence type="ECO:0000259" key="3">
    <source>
        <dbReference type="PROSITE" id="PS50968"/>
    </source>
</evidence>
<dbReference type="CDD" id="cd06850">
    <property type="entry name" value="biotinyl_domain"/>
    <property type="match status" value="1"/>
</dbReference>
<dbReference type="AlphaFoldDB" id="A0A844BFK2"/>
<feature type="compositionally biased region" description="Polar residues" evidence="2">
    <location>
        <begin position="50"/>
        <end position="60"/>
    </location>
</feature>
<feature type="region of interest" description="Disordered" evidence="2">
    <location>
        <begin position="21"/>
        <end position="62"/>
    </location>
</feature>
<reference evidence="4 5" key="1">
    <citation type="submission" date="2019-11" db="EMBL/GenBank/DDBJ databases">
        <title>Characterisation of Fundicoccus ignavus gen. nov. sp. nov., a novel genus of the family Aerococcaceae isolated from bulk tank milk.</title>
        <authorList>
            <person name="Siebert A."/>
            <person name="Huptas C."/>
            <person name="Wenning M."/>
            <person name="Scherer S."/>
            <person name="Doll E.V."/>
        </authorList>
    </citation>
    <scope>NUCLEOTIDE SEQUENCE [LARGE SCALE GENOMIC DNA]</scope>
    <source>
        <strain evidence="4 5">DSM 109653</strain>
    </source>
</reference>
<dbReference type="Gene3D" id="2.40.50.100">
    <property type="match status" value="1"/>
</dbReference>
<evidence type="ECO:0000313" key="5">
    <source>
        <dbReference type="Proteomes" id="UP000469870"/>
    </source>
</evidence>
<dbReference type="InterPro" id="IPR001882">
    <property type="entry name" value="Biotin_BS"/>
</dbReference>
<dbReference type="FunFam" id="2.40.50.100:FF:000003">
    <property type="entry name" value="Acetyl-CoA carboxylase biotin carboxyl carrier protein"/>
    <property type="match status" value="1"/>
</dbReference>
<dbReference type="PROSITE" id="PS00188">
    <property type="entry name" value="BIOTIN"/>
    <property type="match status" value="1"/>
</dbReference>